<feature type="domain" description="CARD" evidence="6">
    <location>
        <begin position="32"/>
        <end position="121"/>
    </location>
</feature>
<sequence length="655" mass="76672">MQKLYELVLRWDKWQKDQLYWALKETNKDLVEELEGGHFIDWHREQLIQQVPEVDRVLKLLRGHTLTPEQYQSISTGRSNVEKMQKLYELVPSWGREHKDQLHLVLWITNRDLVAELEGEHFVDRHQEQLIQRASSVDAVLDVLQGVKLQHQMQKQGGHFVDRHREQLIQQVPEVDRVLKLLREHTLTPEQYQSISTGRSNVEKMQKLYELVLSWGREHKDQLQQVLWITNRALVAEREGEHFVDRHREQLIQRTSSVDAVLDVLHRVKLQHELQKQGEPMRSCGTWHQNRPYPVLKAANKSLSEELEGETSRNQSPTACLRGQHKCNRCAREEEDLPEEIKPEIIQDLDRNQEMYRLLAQQTPREPPMTTDSSKIAHFIYEGMTLENPTQVRSFHAVLENPSFSLIGVFWRRENSDQRTQIHSIVLLYQAQKRVNLTLHLYLIPDDGSRVKAVEVYEEKCRSWFVSKSHFTSKPLRFGSCCIVSSPSEITVTPKELPFLDKPAEGLQPFTEIHAKDVKEELELSLVEKKDGKPIWEAVIRPEDLTPSVSSKKMRIEDLTPSVSSKKMRIDAHFVDQHREELILRVTAVDSILDSLCGPILDSEQYQSVRAERTNPEKMRKLYELIPSWNTDCKEKLYQALKDKHRHLVDELEGK</sequence>
<dbReference type="InterPro" id="IPR051249">
    <property type="entry name" value="NLRP_Inflammasome"/>
</dbReference>
<feature type="domain" description="CARD" evidence="6">
    <location>
        <begin position="153"/>
        <end position="242"/>
    </location>
</feature>
<gene>
    <name evidence="8" type="ORF">UY3_17966</name>
</gene>
<keyword evidence="9" id="KW-1185">Reference proteome</keyword>
<evidence type="ECO:0000313" key="9">
    <source>
        <dbReference type="Proteomes" id="UP000031443"/>
    </source>
</evidence>
<protein>
    <submittedName>
        <fullName evidence="8">NACHT, LRR and PYD domains-containing protein 1</fullName>
    </submittedName>
</protein>
<keyword evidence="2" id="KW-0963">Cytoplasm</keyword>
<dbReference type="InterPro" id="IPR025307">
    <property type="entry name" value="FIIND_dom"/>
</dbReference>
<proteinExistence type="predicted"/>
<reference evidence="9" key="1">
    <citation type="journal article" date="2013" name="Nat. Genet.">
        <title>The draft genomes of soft-shell turtle and green sea turtle yield insights into the development and evolution of the turtle-specific body plan.</title>
        <authorList>
            <person name="Wang Z."/>
            <person name="Pascual-Anaya J."/>
            <person name="Zadissa A."/>
            <person name="Li W."/>
            <person name="Niimura Y."/>
            <person name="Huang Z."/>
            <person name="Li C."/>
            <person name="White S."/>
            <person name="Xiong Z."/>
            <person name="Fang D."/>
            <person name="Wang B."/>
            <person name="Ming Y."/>
            <person name="Chen Y."/>
            <person name="Zheng Y."/>
            <person name="Kuraku S."/>
            <person name="Pignatelli M."/>
            <person name="Herrero J."/>
            <person name="Beal K."/>
            <person name="Nozawa M."/>
            <person name="Li Q."/>
            <person name="Wang J."/>
            <person name="Zhang H."/>
            <person name="Yu L."/>
            <person name="Shigenobu S."/>
            <person name="Wang J."/>
            <person name="Liu J."/>
            <person name="Flicek P."/>
            <person name="Searle S."/>
            <person name="Wang J."/>
            <person name="Kuratani S."/>
            <person name="Yin Y."/>
            <person name="Aken B."/>
            <person name="Zhang G."/>
            <person name="Irie N."/>
        </authorList>
    </citation>
    <scope>NUCLEOTIDE SEQUENCE [LARGE SCALE GENOMIC DNA]</scope>
</reference>
<feature type="domain" description="CARD" evidence="6">
    <location>
        <begin position="567"/>
        <end position="655"/>
    </location>
</feature>
<keyword evidence="4" id="KW-0391">Immunity</keyword>
<dbReference type="PROSITE" id="PS51830">
    <property type="entry name" value="FIIND"/>
    <property type="match status" value="1"/>
</dbReference>
<evidence type="ECO:0000256" key="1">
    <source>
        <dbReference type="ARBA" id="ARBA00004514"/>
    </source>
</evidence>
<comment type="subcellular location">
    <subcellularLocation>
        <location evidence="1">Cytoplasm</location>
        <location evidence="1">Cytosol</location>
    </subcellularLocation>
</comment>
<evidence type="ECO:0000256" key="2">
    <source>
        <dbReference type="ARBA" id="ARBA00022490"/>
    </source>
</evidence>
<dbReference type="PROSITE" id="PS50209">
    <property type="entry name" value="CARD"/>
    <property type="match status" value="3"/>
</dbReference>
<feature type="domain" description="FIIND" evidence="7">
    <location>
        <begin position="368"/>
        <end position="554"/>
    </location>
</feature>
<dbReference type="PANTHER" id="PTHR46985:SF4">
    <property type="entry name" value="CASPASE RECRUITMENT DOMAIN-CONTAINING PROTEIN 8"/>
    <property type="match status" value="1"/>
</dbReference>
<accession>M7AQ82</accession>
<dbReference type="GO" id="GO:0006954">
    <property type="term" value="P:inflammatory response"/>
    <property type="evidence" value="ECO:0007669"/>
    <property type="project" value="UniProtKB-KW"/>
</dbReference>
<dbReference type="Proteomes" id="UP000031443">
    <property type="component" value="Unassembled WGS sequence"/>
</dbReference>
<evidence type="ECO:0000259" key="6">
    <source>
        <dbReference type="PROSITE" id="PS50209"/>
    </source>
</evidence>
<dbReference type="AlphaFoldDB" id="M7AQ82"/>
<evidence type="ECO:0000259" key="7">
    <source>
        <dbReference type="PROSITE" id="PS51830"/>
    </source>
</evidence>
<name>M7AQ82_CHEMY</name>
<dbReference type="CDD" id="cd08330">
    <property type="entry name" value="CARD_ASC_NALP1"/>
    <property type="match status" value="3"/>
</dbReference>
<evidence type="ECO:0000313" key="8">
    <source>
        <dbReference type="EMBL" id="EMP24960.1"/>
    </source>
</evidence>
<dbReference type="InterPro" id="IPR033516">
    <property type="entry name" value="CARD8/ASC/NALP1_CARD"/>
</dbReference>
<dbReference type="GO" id="GO:0005829">
    <property type="term" value="C:cytosol"/>
    <property type="evidence" value="ECO:0007669"/>
    <property type="project" value="UniProtKB-SubCell"/>
</dbReference>
<dbReference type="Pfam" id="PF23679">
    <property type="entry name" value="UPA-FIIND"/>
    <property type="match status" value="1"/>
</dbReference>
<dbReference type="GO" id="GO:0042981">
    <property type="term" value="P:regulation of apoptotic process"/>
    <property type="evidence" value="ECO:0007669"/>
    <property type="project" value="InterPro"/>
</dbReference>
<dbReference type="GO" id="GO:0045087">
    <property type="term" value="P:innate immune response"/>
    <property type="evidence" value="ECO:0007669"/>
    <property type="project" value="UniProtKB-KW"/>
</dbReference>
<keyword evidence="5" id="KW-0395">Inflammatory response</keyword>
<dbReference type="Pfam" id="PF13553">
    <property type="entry name" value="FIIND"/>
    <property type="match status" value="1"/>
</dbReference>
<dbReference type="SUPFAM" id="SSF47986">
    <property type="entry name" value="DEATH domain"/>
    <property type="match status" value="3"/>
</dbReference>
<evidence type="ECO:0000256" key="3">
    <source>
        <dbReference type="ARBA" id="ARBA00022588"/>
    </source>
</evidence>
<dbReference type="Pfam" id="PF00619">
    <property type="entry name" value="CARD"/>
    <property type="match status" value="3"/>
</dbReference>
<evidence type="ECO:0000256" key="5">
    <source>
        <dbReference type="ARBA" id="ARBA00023198"/>
    </source>
</evidence>
<dbReference type="PANTHER" id="PTHR46985">
    <property type="entry name" value="NACHT, LRR AND PYD DOMAINS-CONTAINING PROTEIN 1"/>
    <property type="match status" value="1"/>
</dbReference>
<dbReference type="InterPro" id="IPR011029">
    <property type="entry name" value="DEATH-like_dom_sf"/>
</dbReference>
<dbReference type="EMBL" id="KB596324">
    <property type="protein sequence ID" value="EMP24960.1"/>
    <property type="molecule type" value="Genomic_DNA"/>
</dbReference>
<dbReference type="Gene3D" id="1.10.533.10">
    <property type="entry name" value="Death Domain, Fas"/>
    <property type="match status" value="6"/>
</dbReference>
<organism evidence="8 9">
    <name type="scientific">Chelonia mydas</name>
    <name type="common">Green sea-turtle</name>
    <name type="synonym">Chelonia agassizi</name>
    <dbReference type="NCBI Taxonomy" id="8469"/>
    <lineage>
        <taxon>Eukaryota</taxon>
        <taxon>Metazoa</taxon>
        <taxon>Chordata</taxon>
        <taxon>Craniata</taxon>
        <taxon>Vertebrata</taxon>
        <taxon>Euteleostomi</taxon>
        <taxon>Archelosauria</taxon>
        <taxon>Testudinata</taxon>
        <taxon>Testudines</taxon>
        <taxon>Cryptodira</taxon>
        <taxon>Durocryptodira</taxon>
        <taxon>Americhelydia</taxon>
        <taxon>Chelonioidea</taxon>
        <taxon>Cheloniidae</taxon>
        <taxon>Chelonia</taxon>
    </lineage>
</organism>
<keyword evidence="3" id="KW-0399">Innate immunity</keyword>
<dbReference type="InterPro" id="IPR001315">
    <property type="entry name" value="CARD"/>
</dbReference>
<evidence type="ECO:0000256" key="4">
    <source>
        <dbReference type="ARBA" id="ARBA00022859"/>
    </source>
</evidence>
<dbReference type="FunFam" id="1.10.533.10:FF:000013">
    <property type="entry name" value="Apoptosis-associated speck-like protein containing a CARD"/>
    <property type="match status" value="1"/>
</dbReference>
<dbReference type="eggNOG" id="ENOG502S4A4">
    <property type="taxonomic scope" value="Eukaryota"/>
</dbReference>